<evidence type="ECO:0000313" key="2">
    <source>
        <dbReference type="EMBL" id="GGD69315.1"/>
    </source>
</evidence>
<reference evidence="3" key="1">
    <citation type="journal article" date="2019" name="Int. J. Syst. Evol. Microbiol.">
        <title>The Global Catalogue of Microorganisms (GCM) 10K type strain sequencing project: providing services to taxonomists for standard genome sequencing and annotation.</title>
        <authorList>
            <consortium name="The Broad Institute Genomics Platform"/>
            <consortium name="The Broad Institute Genome Sequencing Center for Infectious Disease"/>
            <person name="Wu L."/>
            <person name="Ma J."/>
        </authorList>
    </citation>
    <scope>NUCLEOTIDE SEQUENCE [LARGE SCALE GENOMIC DNA]</scope>
    <source>
        <strain evidence="3">CGMCC 1.12923</strain>
    </source>
</reference>
<sequence>MVRHTPRLLLALCLATQPVCADEKQRKLQQELKSILEQMVTLQARVKELEARLAEHDNDTATESNSATKADSDEIESVRMPRAPDPRLAQLERDVKAAKNAPIRVGGAVRFQYVYQDYAQGNKDRGGDVDFDLIRLDFNGEIGDVILAAQYRWFQYMEAVQKAYVGYNLSKFWQAQVGIINVPFGNLPYNSHNYFFSSNFYAGLEDNPETGANLRYRSEKWEWDLGFYKNGEQGGVDGFVSNRDDRYAYDPVGIRIAGEGIFDAPSEPMAQNNSWALRGARKFTLSVDSNLELGLSVQHGDLHNGSNSVGERSVLGGHLRYNKGPWELMAMASRYDYDLAQENEGVVMGAYAYFDTMPARATLYTLNLAYDLPVSWGPVTNLRFYDNYSLMSAKSGLSDDTFMNVLGMAVSAGGLYTYFDLVTAQNHPFVGGSMGVDGGDTNTRFNINFGYYF</sequence>
<gene>
    <name evidence="2" type="ORF">GCM10011357_25480</name>
</gene>
<dbReference type="RefSeq" id="WP_099035211.1">
    <property type="nucleotide sequence ID" value="NZ_BMGJ01000010.1"/>
</dbReference>
<comment type="caution">
    <text evidence="2">The sequence shown here is derived from an EMBL/GenBank/DDBJ whole genome shotgun (WGS) entry which is preliminary data.</text>
</comment>
<dbReference type="InterPro" id="IPR010870">
    <property type="entry name" value="Porin_O/P"/>
</dbReference>
<evidence type="ECO:0000313" key="3">
    <source>
        <dbReference type="Proteomes" id="UP000614272"/>
    </source>
</evidence>
<evidence type="ECO:0000256" key="1">
    <source>
        <dbReference type="SAM" id="MobiDB-lite"/>
    </source>
</evidence>
<dbReference type="Proteomes" id="UP000614272">
    <property type="component" value="Unassembled WGS sequence"/>
</dbReference>
<protein>
    <submittedName>
        <fullName evidence="2">Outer membrane beta barrel protein</fullName>
    </submittedName>
</protein>
<name>A0ABQ1RIH0_9ALTE</name>
<dbReference type="Pfam" id="PF07396">
    <property type="entry name" value="Porin_O_P"/>
    <property type="match status" value="1"/>
</dbReference>
<dbReference type="SUPFAM" id="SSF56935">
    <property type="entry name" value="Porins"/>
    <property type="match status" value="1"/>
</dbReference>
<feature type="region of interest" description="Disordered" evidence="1">
    <location>
        <begin position="54"/>
        <end position="83"/>
    </location>
</feature>
<keyword evidence="3" id="KW-1185">Reference proteome</keyword>
<feature type="compositionally biased region" description="Basic and acidic residues" evidence="1">
    <location>
        <begin position="70"/>
        <end position="83"/>
    </location>
</feature>
<proteinExistence type="predicted"/>
<accession>A0ABQ1RIH0</accession>
<dbReference type="EMBL" id="BMGJ01000010">
    <property type="protein sequence ID" value="GGD69315.1"/>
    <property type="molecule type" value="Genomic_DNA"/>
</dbReference>
<organism evidence="2 3">
    <name type="scientific">Lacimicrobium alkaliphilum</name>
    <dbReference type="NCBI Taxonomy" id="1526571"/>
    <lineage>
        <taxon>Bacteria</taxon>
        <taxon>Pseudomonadati</taxon>
        <taxon>Pseudomonadota</taxon>
        <taxon>Gammaproteobacteria</taxon>
        <taxon>Alteromonadales</taxon>
        <taxon>Alteromonadaceae</taxon>
        <taxon>Lacimicrobium</taxon>
    </lineage>
</organism>